<accession>A0A6H0Y0Z7</accession>
<feature type="compositionally biased region" description="Polar residues" evidence="2">
    <location>
        <begin position="1141"/>
        <end position="1159"/>
    </location>
</feature>
<evidence type="ECO:0000256" key="1">
    <source>
        <dbReference type="SAM" id="Coils"/>
    </source>
</evidence>
<feature type="region of interest" description="Disordered" evidence="2">
    <location>
        <begin position="1141"/>
        <end position="1161"/>
    </location>
</feature>
<feature type="region of interest" description="Disordered" evidence="2">
    <location>
        <begin position="1392"/>
        <end position="1502"/>
    </location>
</feature>
<reference evidence="3 4" key="1">
    <citation type="journal article" date="2016" name="Sci. Rep.">
        <title>Peltaster fructicola genome reveals evolution from an invasive phytopathogen to an ectophytic parasite.</title>
        <authorList>
            <person name="Xu C."/>
            <person name="Chen H."/>
            <person name="Gleason M.L."/>
            <person name="Xu J.R."/>
            <person name="Liu H."/>
            <person name="Zhang R."/>
            <person name="Sun G."/>
        </authorList>
    </citation>
    <scope>NUCLEOTIDE SEQUENCE [LARGE SCALE GENOMIC DNA]</scope>
    <source>
        <strain evidence="3 4">LNHT1506</strain>
    </source>
</reference>
<gene>
    <name evidence="3" type="ORF">AMS68_006035</name>
</gene>
<evidence type="ECO:0000313" key="3">
    <source>
        <dbReference type="EMBL" id="QIX00518.1"/>
    </source>
</evidence>
<name>A0A6H0Y0Z7_9PEZI</name>
<feature type="compositionally biased region" description="Acidic residues" evidence="2">
    <location>
        <begin position="106"/>
        <end position="126"/>
    </location>
</feature>
<organism evidence="3 4">
    <name type="scientific">Peltaster fructicola</name>
    <dbReference type="NCBI Taxonomy" id="286661"/>
    <lineage>
        <taxon>Eukaryota</taxon>
        <taxon>Fungi</taxon>
        <taxon>Dikarya</taxon>
        <taxon>Ascomycota</taxon>
        <taxon>Pezizomycotina</taxon>
        <taxon>Dothideomycetes</taxon>
        <taxon>Dothideomycetes incertae sedis</taxon>
        <taxon>Peltaster</taxon>
    </lineage>
</organism>
<feature type="coiled-coil region" evidence="1">
    <location>
        <begin position="227"/>
        <end position="254"/>
    </location>
</feature>
<proteinExistence type="predicted"/>
<feature type="region of interest" description="Disordered" evidence="2">
    <location>
        <begin position="93"/>
        <end position="126"/>
    </location>
</feature>
<feature type="coiled-coil region" evidence="1">
    <location>
        <begin position="494"/>
        <end position="594"/>
    </location>
</feature>
<sequence length="1538" mass="174116">MDAKSPRSLFFAAPESPRRPPSRASSTGTEVPGVPRTLAREVEHIKSLVSRADLTAKANAGSITATIFRSRQEPSITQAHILHELDILKRRIKAETRPTPKRQLDDDPETETESEPDDVVDERDEELDSIREELQLVREQREKWIEAAEDRVDRLTDEKDALLEQLETQRQELVTAHKKEESLLASQRDHDTTIAELKSTHAKQFHKLKDTQLKNVERERDSALKSLEDKDSYIESLEQDVEGLKVELNEEHQAAVNKERAEQATQAELKRQHTQELNYVRRSADLGLSQARAQAEQQAGEIRRNHEQELSIQSEKHDTVLAALRSQHDTALVALHNEHDTALSKSQSDYAATTADLRAQHVTELQHQQELAATELSSANSAHQSKLMEQQQQHEEALRAIEAERQASEAALVQAHETTLESLRIESADAQKDIQATHESAINALNDKHSSAMSQAEDDHRAEIAKAQQMHSQEAERLRTDRELALKATAEGAADRTDRLIAELDKRHEAQREQWQQELNSLREELKLKLQSAQQKRESSLATLEAQHTNRLKDKDTELEKLRLEHVDKTAALRQQYLEERETTAKQNDSLLREMKEGYVAQIAEHERAHEALIEDTERRISTAFDQADKRCDVLKEAHIANLHNIQSTHEEDCAKIALQHQEEIKWMKDTHVAALEATSRSHLDALNDLQLKHHETISEMQEQISKVNANLAVEHEHHQGAQLACASYEQQFLTLRDELAKMQASSAEAAKTSEERLQKEHELQLQTLRDDHFSSKTDTEAKHQDVLRRALEEAARSAQLRSQEHHKVLHDQLDATARRLHTKHASDLESVKSEHTRDMIDMRTQLVTTREELERSRQDYANLSTLHANEVAQLFSDHKAALAKLKADRPESSGTLSADLERAATATTTTETTANNIPRDETKKAEELQQQIASLNAEILEHHQARNHLEGMLQQKTHEAIQATEEAKLVQRKHSVLESELKNLRTTHERTETSLRELQETILEHQDLSTGESTRMEEELEGLRKQIDSAVLEKAAVQSDIISKSTERSELAMQNDFLSKQLAELGTHMSSRSKSKYADRGMQTAPRIEVLGGSPKRGTHRRNTSLPVEVAKESNGQIAPTKSKRGSILFGPELSNSIVGSPLAKSSQQVDSRPSTPDNPIVSAMVTPGSRRSIHDYLQKSETALFEPGSVATANEALLSRMIREHVGDMQKARDSLAKEYQARFDALLREKERLDRKVTMEQAADFVKEREDIASKFISNEQQEVIAGANQPGPRQTAEQRLVQKYNRRINKKKSQIRLQHAEDFHNLTQDYDRRLADLLFQKSEMEGDLDFGQSDLNGETDDTAKPSEPVKEVADAARTTITKRSLSSIPKASGIPRMASFTREPDVLQVVKPRVDRSTSSEGRAHPPVRQRSLMRLKSPPEGPPTRRSIDGDTPLKPLASEHPDSDYAGDADEFDKHGRGLKRQTGSPNIKASVESPRVTSIRINDRRPSSSSERNATRAAQYMIDLERRKMSLHDHFLSSMHTLTYPDRLHLE</sequence>
<dbReference type="EMBL" id="CP051142">
    <property type="protein sequence ID" value="QIX00518.1"/>
    <property type="molecule type" value="Genomic_DNA"/>
</dbReference>
<feature type="region of interest" description="Disordered" evidence="2">
    <location>
        <begin position="1332"/>
        <end position="1362"/>
    </location>
</feature>
<evidence type="ECO:0000256" key="2">
    <source>
        <dbReference type="SAM" id="MobiDB-lite"/>
    </source>
</evidence>
<protein>
    <submittedName>
        <fullName evidence="3">Uncharacterized protein</fullName>
    </submittedName>
</protein>
<evidence type="ECO:0000313" key="4">
    <source>
        <dbReference type="Proteomes" id="UP000503462"/>
    </source>
</evidence>
<feature type="region of interest" description="Disordered" evidence="2">
    <location>
        <begin position="1"/>
        <end position="37"/>
    </location>
</feature>
<feature type="compositionally biased region" description="Basic and acidic residues" evidence="2">
    <location>
        <begin position="93"/>
        <end position="105"/>
    </location>
</feature>
<feature type="compositionally biased region" description="Basic and acidic residues" evidence="2">
    <location>
        <begin position="1396"/>
        <end position="1408"/>
    </location>
</feature>
<feature type="coiled-coil region" evidence="1">
    <location>
        <begin position="926"/>
        <end position="1041"/>
    </location>
</feature>
<keyword evidence="1" id="KW-0175">Coiled coil</keyword>
<feature type="compositionally biased region" description="Basic and acidic residues" evidence="2">
    <location>
        <begin position="1345"/>
        <end position="1358"/>
    </location>
</feature>
<dbReference type="OrthoDB" id="2289094at2759"/>
<feature type="coiled-coil region" evidence="1">
    <location>
        <begin position="384"/>
        <end position="433"/>
    </location>
</feature>
<keyword evidence="4" id="KW-1185">Reference proteome</keyword>
<dbReference type="Proteomes" id="UP000503462">
    <property type="component" value="Chromosome 4"/>
</dbReference>